<dbReference type="AlphaFoldDB" id="A0A1V4IVK1"/>
<dbReference type="SUPFAM" id="SSF56784">
    <property type="entry name" value="HAD-like"/>
    <property type="match status" value="1"/>
</dbReference>
<dbReference type="Proteomes" id="UP000190080">
    <property type="component" value="Unassembled WGS sequence"/>
</dbReference>
<dbReference type="Gene3D" id="3.30.1240.10">
    <property type="match status" value="1"/>
</dbReference>
<organism evidence="1 2">
    <name type="scientific">Clostridium oryzae</name>
    <dbReference type="NCBI Taxonomy" id="1450648"/>
    <lineage>
        <taxon>Bacteria</taxon>
        <taxon>Bacillati</taxon>
        <taxon>Bacillota</taxon>
        <taxon>Clostridia</taxon>
        <taxon>Eubacteriales</taxon>
        <taxon>Clostridiaceae</taxon>
        <taxon>Clostridium</taxon>
    </lineage>
</organism>
<reference evidence="1 2" key="1">
    <citation type="submission" date="2017-03" db="EMBL/GenBank/DDBJ databases">
        <title>Genome sequence of Clostridium oryzae DSM 28571.</title>
        <authorList>
            <person name="Poehlein A."/>
            <person name="Daniel R."/>
        </authorList>
    </citation>
    <scope>NUCLEOTIDE SEQUENCE [LARGE SCALE GENOMIC DNA]</scope>
    <source>
        <strain evidence="1 2">DSM 28571</strain>
    </source>
</reference>
<dbReference type="Pfam" id="PF08282">
    <property type="entry name" value="Hydrolase_3"/>
    <property type="match status" value="1"/>
</dbReference>
<gene>
    <name evidence="1" type="ORF">CLORY_09990</name>
</gene>
<dbReference type="InterPro" id="IPR023214">
    <property type="entry name" value="HAD_sf"/>
</dbReference>
<dbReference type="RefSeq" id="WP_169911534.1">
    <property type="nucleotide sequence ID" value="NZ_MZGV01000007.1"/>
</dbReference>
<dbReference type="STRING" id="1450648.CLORY_09990"/>
<dbReference type="Gene3D" id="3.40.50.1000">
    <property type="entry name" value="HAD superfamily/HAD-like"/>
    <property type="match status" value="1"/>
</dbReference>
<dbReference type="EMBL" id="MZGV01000007">
    <property type="protein sequence ID" value="OPJ63815.1"/>
    <property type="molecule type" value="Genomic_DNA"/>
</dbReference>
<accession>A0A1V4IVK1</accession>
<keyword evidence="1" id="KW-0378">Hydrolase</keyword>
<comment type="caution">
    <text evidence="1">The sequence shown here is derived from an EMBL/GenBank/DDBJ whole genome shotgun (WGS) entry which is preliminary data.</text>
</comment>
<keyword evidence="2" id="KW-1185">Reference proteome</keyword>
<evidence type="ECO:0000313" key="2">
    <source>
        <dbReference type="Proteomes" id="UP000190080"/>
    </source>
</evidence>
<dbReference type="GO" id="GO:0016787">
    <property type="term" value="F:hydrolase activity"/>
    <property type="evidence" value="ECO:0007669"/>
    <property type="project" value="UniProtKB-KW"/>
</dbReference>
<evidence type="ECO:0000313" key="1">
    <source>
        <dbReference type="EMBL" id="OPJ63815.1"/>
    </source>
</evidence>
<protein>
    <submittedName>
        <fullName evidence="1">Haloacid dehalogenase-like hydrolase</fullName>
    </submittedName>
</protein>
<dbReference type="InterPro" id="IPR036412">
    <property type="entry name" value="HAD-like_sf"/>
</dbReference>
<sequence length="97" mass="11106">MNINNPIICYNGTLIVDEQTNIISNVTISFSEAKQVVKLAKDKGIHVSLYKGDEWYVEKLEKWTRQESEITNVSPNIMSFINLFDVFTVLFSLMSLS</sequence>
<name>A0A1V4IVK1_9CLOT</name>
<proteinExistence type="predicted"/>